<gene>
    <name evidence="2" type="ORF">F511_02674</name>
</gene>
<reference evidence="2 3" key="1">
    <citation type="journal article" date="2015" name="Proc. Natl. Acad. Sci. U.S.A.">
        <title>The resurrection genome of Boea hygrometrica: A blueprint for survival of dehydration.</title>
        <authorList>
            <person name="Xiao L."/>
            <person name="Yang G."/>
            <person name="Zhang L."/>
            <person name="Yang X."/>
            <person name="Zhao S."/>
            <person name="Ji Z."/>
            <person name="Zhou Q."/>
            <person name="Hu M."/>
            <person name="Wang Y."/>
            <person name="Chen M."/>
            <person name="Xu Y."/>
            <person name="Jin H."/>
            <person name="Xiao X."/>
            <person name="Hu G."/>
            <person name="Bao F."/>
            <person name="Hu Y."/>
            <person name="Wan P."/>
            <person name="Li L."/>
            <person name="Deng X."/>
            <person name="Kuang T."/>
            <person name="Xiang C."/>
            <person name="Zhu J.K."/>
            <person name="Oliver M.J."/>
            <person name="He Y."/>
        </authorList>
    </citation>
    <scope>NUCLEOTIDE SEQUENCE [LARGE SCALE GENOMIC DNA]</scope>
    <source>
        <strain evidence="3">cv. XS01</strain>
    </source>
</reference>
<evidence type="ECO:0000256" key="1">
    <source>
        <dbReference type="SAM" id="MobiDB-lite"/>
    </source>
</evidence>
<organism evidence="2 3">
    <name type="scientific">Dorcoceras hygrometricum</name>
    <dbReference type="NCBI Taxonomy" id="472368"/>
    <lineage>
        <taxon>Eukaryota</taxon>
        <taxon>Viridiplantae</taxon>
        <taxon>Streptophyta</taxon>
        <taxon>Embryophyta</taxon>
        <taxon>Tracheophyta</taxon>
        <taxon>Spermatophyta</taxon>
        <taxon>Magnoliopsida</taxon>
        <taxon>eudicotyledons</taxon>
        <taxon>Gunneridae</taxon>
        <taxon>Pentapetalae</taxon>
        <taxon>asterids</taxon>
        <taxon>lamiids</taxon>
        <taxon>Lamiales</taxon>
        <taxon>Gesneriaceae</taxon>
        <taxon>Didymocarpoideae</taxon>
        <taxon>Trichosporeae</taxon>
        <taxon>Loxocarpinae</taxon>
        <taxon>Dorcoceras</taxon>
    </lineage>
</organism>
<feature type="region of interest" description="Disordered" evidence="1">
    <location>
        <begin position="1"/>
        <end position="49"/>
    </location>
</feature>
<feature type="compositionally biased region" description="Polar residues" evidence="1">
    <location>
        <begin position="219"/>
        <end position="235"/>
    </location>
</feature>
<feature type="region of interest" description="Disordered" evidence="1">
    <location>
        <begin position="217"/>
        <end position="244"/>
    </location>
</feature>
<dbReference type="Proteomes" id="UP000250235">
    <property type="component" value="Unassembled WGS sequence"/>
</dbReference>
<sequence>MRHRHTTTQARCSSGRPVWRNLSEQSRGQRAAMRRLSCDKRAGSRQPSASLLAPPAVDVQHLAAQRFVRAVASVLAIHAQRLARDGHRLRGQQERIRAACAHTCARVWPPRLATAGGQVSKILIFDSEKLRNFIQYGTIVLIRSESLGSDATVGEPRRIRITPLGETAEEQKLPGDDQYISRGNRYFTVDGGRLRQSGPRPDARLLRQPAIEGLMRSAWTDSPRQVGRNNFPTTQGGRGGDGDL</sequence>
<evidence type="ECO:0000313" key="2">
    <source>
        <dbReference type="EMBL" id="KZV54640.1"/>
    </source>
</evidence>
<dbReference type="AlphaFoldDB" id="A0A2Z7D670"/>
<keyword evidence="3" id="KW-1185">Reference proteome</keyword>
<name>A0A2Z7D670_9LAMI</name>
<protein>
    <submittedName>
        <fullName evidence="2">Uncharacterized protein</fullName>
    </submittedName>
</protein>
<accession>A0A2Z7D670</accession>
<evidence type="ECO:0000313" key="3">
    <source>
        <dbReference type="Proteomes" id="UP000250235"/>
    </source>
</evidence>
<dbReference type="EMBL" id="KQ989516">
    <property type="protein sequence ID" value="KZV54640.1"/>
    <property type="molecule type" value="Genomic_DNA"/>
</dbReference>
<proteinExistence type="predicted"/>